<proteinExistence type="predicted"/>
<evidence type="ECO:0000256" key="1">
    <source>
        <dbReference type="SAM" id="Phobius"/>
    </source>
</evidence>
<reference evidence="3" key="1">
    <citation type="submission" date="2023-07" db="EMBL/GenBank/DDBJ databases">
        <title>Whole genome shotgun sequence of Streptomyces spororaveus NBRC 15456.</title>
        <authorList>
            <person name="Komaki H."/>
            <person name="Tamura T."/>
        </authorList>
    </citation>
    <scope>NUCLEOTIDE SEQUENCE [LARGE SCALE GENOMIC DNA]</scope>
    <source>
        <strain evidence="3">NBRC 15456</strain>
    </source>
</reference>
<dbReference type="RefSeq" id="WP_202201037.1">
    <property type="nucleotide sequence ID" value="NZ_BAAATO010000080.1"/>
</dbReference>
<dbReference type="EMBL" id="BNED01000005">
    <property type="protein sequence ID" value="GHI79467.1"/>
    <property type="molecule type" value="Genomic_DNA"/>
</dbReference>
<keyword evidence="1" id="KW-1133">Transmembrane helix</keyword>
<name>A0ABQ3TGB7_9ACTN</name>
<keyword evidence="3" id="KW-1185">Reference proteome</keyword>
<feature type="transmembrane region" description="Helical" evidence="1">
    <location>
        <begin position="125"/>
        <end position="146"/>
    </location>
</feature>
<dbReference type="Proteomes" id="UP000608522">
    <property type="component" value="Unassembled WGS sequence"/>
</dbReference>
<evidence type="ECO:0000313" key="3">
    <source>
        <dbReference type="Proteomes" id="UP000608522"/>
    </source>
</evidence>
<organism evidence="2 3">
    <name type="scientific">Streptomyces spororaveus</name>
    <dbReference type="NCBI Taxonomy" id="284039"/>
    <lineage>
        <taxon>Bacteria</taxon>
        <taxon>Bacillati</taxon>
        <taxon>Actinomycetota</taxon>
        <taxon>Actinomycetes</taxon>
        <taxon>Kitasatosporales</taxon>
        <taxon>Streptomycetaceae</taxon>
        <taxon>Streptomyces</taxon>
    </lineage>
</organism>
<evidence type="ECO:0008006" key="4">
    <source>
        <dbReference type="Google" id="ProtNLM"/>
    </source>
</evidence>
<keyword evidence="1" id="KW-0472">Membrane</keyword>
<sequence>MLLRHGLGRALVDREGIVVRGLRPPRRLAWDGIHDIRCVAVPAGRGWGPGTVTYAYRTDGRRVLLLCVDDEELPALEPELAFLRALLVRRRSAGRVPDPRAEPRIALQNAREEAWDRWFDGWRSYVLIFGVAAAVLAGIVLTTWLGGPA</sequence>
<comment type="caution">
    <text evidence="2">The sequence shown here is derived from an EMBL/GenBank/DDBJ whole genome shotgun (WGS) entry which is preliminary data.</text>
</comment>
<gene>
    <name evidence="2" type="ORF">Sspor_50280</name>
</gene>
<accession>A0ABQ3TGB7</accession>
<evidence type="ECO:0000313" key="2">
    <source>
        <dbReference type="EMBL" id="GHI79467.1"/>
    </source>
</evidence>
<protein>
    <recommendedName>
        <fullName evidence="4">Bacterial Pleckstrin homology domain-containing protein</fullName>
    </recommendedName>
</protein>
<keyword evidence="1" id="KW-0812">Transmembrane</keyword>